<sequence>MNRASTASLIPSSSKSSHSQKDYFAALGDLQSQYGMGFHVPNVHHIQSSAPPASTSSKKWYKWRSSSSASSLSSVSSNSSQPHNPAPPVKDYQSALGDLMTGYGGAGAFQPGKI</sequence>
<organism evidence="2 3">
    <name type="scientific">Hydnomerulius pinastri MD-312</name>
    <dbReference type="NCBI Taxonomy" id="994086"/>
    <lineage>
        <taxon>Eukaryota</taxon>
        <taxon>Fungi</taxon>
        <taxon>Dikarya</taxon>
        <taxon>Basidiomycota</taxon>
        <taxon>Agaricomycotina</taxon>
        <taxon>Agaricomycetes</taxon>
        <taxon>Agaricomycetidae</taxon>
        <taxon>Boletales</taxon>
        <taxon>Boletales incertae sedis</taxon>
        <taxon>Leucogyrophana</taxon>
    </lineage>
</organism>
<dbReference type="AlphaFoldDB" id="A0A0C9VFH2"/>
<dbReference type="HOGENOM" id="CLU_2264557_0_0_1"/>
<evidence type="ECO:0000313" key="3">
    <source>
        <dbReference type="Proteomes" id="UP000053820"/>
    </source>
</evidence>
<proteinExistence type="predicted"/>
<dbReference type="EMBL" id="KN839847">
    <property type="protein sequence ID" value="KIJ64249.1"/>
    <property type="molecule type" value="Genomic_DNA"/>
</dbReference>
<evidence type="ECO:0000313" key="2">
    <source>
        <dbReference type="EMBL" id="KIJ64249.1"/>
    </source>
</evidence>
<protein>
    <submittedName>
        <fullName evidence="2">Uncharacterized protein</fullName>
    </submittedName>
</protein>
<dbReference type="Proteomes" id="UP000053820">
    <property type="component" value="Unassembled WGS sequence"/>
</dbReference>
<name>A0A0C9VFH2_9AGAM</name>
<keyword evidence="3" id="KW-1185">Reference proteome</keyword>
<feature type="region of interest" description="Disordered" evidence="1">
    <location>
        <begin position="69"/>
        <end position="95"/>
    </location>
</feature>
<reference evidence="2 3" key="1">
    <citation type="submission" date="2014-04" db="EMBL/GenBank/DDBJ databases">
        <title>Evolutionary Origins and Diversification of the Mycorrhizal Mutualists.</title>
        <authorList>
            <consortium name="DOE Joint Genome Institute"/>
            <consortium name="Mycorrhizal Genomics Consortium"/>
            <person name="Kohler A."/>
            <person name="Kuo A."/>
            <person name="Nagy L.G."/>
            <person name="Floudas D."/>
            <person name="Copeland A."/>
            <person name="Barry K.W."/>
            <person name="Cichocki N."/>
            <person name="Veneault-Fourrey C."/>
            <person name="LaButti K."/>
            <person name="Lindquist E.A."/>
            <person name="Lipzen A."/>
            <person name="Lundell T."/>
            <person name="Morin E."/>
            <person name="Murat C."/>
            <person name="Riley R."/>
            <person name="Ohm R."/>
            <person name="Sun H."/>
            <person name="Tunlid A."/>
            <person name="Henrissat B."/>
            <person name="Grigoriev I.V."/>
            <person name="Hibbett D.S."/>
            <person name="Martin F."/>
        </authorList>
    </citation>
    <scope>NUCLEOTIDE SEQUENCE [LARGE SCALE GENOMIC DNA]</scope>
    <source>
        <strain evidence="2 3">MD-312</strain>
    </source>
</reference>
<feature type="compositionally biased region" description="Low complexity" evidence="1">
    <location>
        <begin position="69"/>
        <end position="80"/>
    </location>
</feature>
<accession>A0A0C9VFH2</accession>
<gene>
    <name evidence="2" type="ORF">HYDPIDRAFT_112216</name>
</gene>
<evidence type="ECO:0000256" key="1">
    <source>
        <dbReference type="SAM" id="MobiDB-lite"/>
    </source>
</evidence>